<sequence length="219" mass="24767">MSIYEKLLHIQQDLKAPKSQYNRFGDFNYRSCEDIQEAAKPLLSAQKCVLLVGDDLFLIGDRYYVKATARLIDCENGESVENVAYARETASRPKMDDAQLTGSASSYARKYALNGLFCLDDQKDADGQNKQKVNDGNKNKEIPLVDEAQMNTIKNESKRTGISINIVLGNYNLKKLEEMNDLQFKDALERFKFYPTVLPSGTTIDPSIPESVDQEMPFK</sequence>
<protein>
    <submittedName>
        <fullName evidence="1">ERF family protein</fullName>
    </submittedName>
</protein>
<comment type="caution">
    <text evidence="1">The sequence shown here is derived from an EMBL/GenBank/DDBJ whole genome shotgun (WGS) entry which is preliminary data.</text>
</comment>
<proteinExistence type="predicted"/>
<reference evidence="1" key="1">
    <citation type="submission" date="2021-06" db="EMBL/GenBank/DDBJ databases">
        <title>Description of novel taxa of the family Lachnospiraceae.</title>
        <authorList>
            <person name="Chaplin A.V."/>
            <person name="Sokolova S.R."/>
            <person name="Pikina A.P."/>
            <person name="Korzhanova M."/>
            <person name="Belova V."/>
            <person name="Korostin D."/>
            <person name="Efimov B.A."/>
        </authorList>
    </citation>
    <scope>NUCLEOTIDE SEQUENCE</scope>
    <source>
        <strain evidence="1">ASD5720</strain>
    </source>
</reference>
<organism evidence="1 2">
    <name type="scientific">Diplocloster agilis</name>
    <dbReference type="NCBI Taxonomy" id="2850323"/>
    <lineage>
        <taxon>Bacteria</taxon>
        <taxon>Bacillati</taxon>
        <taxon>Bacillota</taxon>
        <taxon>Clostridia</taxon>
        <taxon>Lachnospirales</taxon>
        <taxon>Lachnospiraceae</taxon>
        <taxon>Diplocloster</taxon>
    </lineage>
</organism>
<keyword evidence="2" id="KW-1185">Reference proteome</keyword>
<dbReference type="RefSeq" id="WP_158348105.1">
    <property type="nucleotide sequence ID" value="NZ_JAHQCW010000056.1"/>
</dbReference>
<dbReference type="AlphaFoldDB" id="A0A949NI46"/>
<evidence type="ECO:0000313" key="2">
    <source>
        <dbReference type="Proteomes" id="UP000712157"/>
    </source>
</evidence>
<name>A0A949NI46_9FIRM</name>
<evidence type="ECO:0000313" key="1">
    <source>
        <dbReference type="EMBL" id="MBU9739353.1"/>
    </source>
</evidence>
<dbReference type="EMBL" id="JAHQCW010000056">
    <property type="protein sequence ID" value="MBU9739353.1"/>
    <property type="molecule type" value="Genomic_DNA"/>
</dbReference>
<dbReference type="InterPro" id="IPR007499">
    <property type="entry name" value="ERF_bacteria_virus"/>
</dbReference>
<dbReference type="Proteomes" id="UP000712157">
    <property type="component" value="Unassembled WGS sequence"/>
</dbReference>
<gene>
    <name evidence="1" type="ORF">KTH89_22730</name>
</gene>
<accession>A0A949NI46</accession>
<dbReference type="Pfam" id="PF04404">
    <property type="entry name" value="ERF"/>
    <property type="match status" value="1"/>
</dbReference>